<evidence type="ECO:0000313" key="3">
    <source>
        <dbReference type="Proteomes" id="UP000095256"/>
    </source>
</evidence>
<dbReference type="SUPFAM" id="SSF53448">
    <property type="entry name" value="Nucleotide-diphospho-sugar transferases"/>
    <property type="match status" value="1"/>
</dbReference>
<protein>
    <submittedName>
        <fullName evidence="2">Alpha-L-Rha alpha-1,3-L-rhamnosyltransferase</fullName>
    </submittedName>
</protein>
<dbReference type="InterPro" id="IPR001173">
    <property type="entry name" value="Glyco_trans_2-like"/>
</dbReference>
<dbReference type="AlphaFoldDB" id="A0A1E5KV98"/>
<accession>A0A1E5KV98</accession>
<organism evidence="2 3">
    <name type="scientific">Enterococcus rivorum</name>
    <dbReference type="NCBI Taxonomy" id="762845"/>
    <lineage>
        <taxon>Bacteria</taxon>
        <taxon>Bacillati</taxon>
        <taxon>Bacillota</taxon>
        <taxon>Bacilli</taxon>
        <taxon>Lactobacillales</taxon>
        <taxon>Enterococcaceae</taxon>
        <taxon>Enterococcus</taxon>
    </lineage>
</organism>
<proteinExistence type="predicted"/>
<dbReference type="RefSeq" id="WP_069699138.1">
    <property type="nucleotide sequence ID" value="NZ_JAGGMA010000007.1"/>
</dbReference>
<dbReference type="PANTHER" id="PTHR22916:SF3">
    <property type="entry name" value="UDP-GLCNAC:BETAGAL BETA-1,3-N-ACETYLGLUCOSAMINYLTRANSFERASE-LIKE PROTEIN 1"/>
    <property type="match status" value="1"/>
</dbReference>
<evidence type="ECO:0000259" key="1">
    <source>
        <dbReference type="Pfam" id="PF00535"/>
    </source>
</evidence>
<dbReference type="EMBL" id="MIEK01000034">
    <property type="protein sequence ID" value="OEH81817.1"/>
    <property type="molecule type" value="Genomic_DNA"/>
</dbReference>
<dbReference type="STRING" id="762845.BCR26_03410"/>
<dbReference type="Pfam" id="PF00535">
    <property type="entry name" value="Glycos_transf_2"/>
    <property type="match status" value="1"/>
</dbReference>
<dbReference type="PANTHER" id="PTHR22916">
    <property type="entry name" value="GLYCOSYLTRANSFERASE"/>
    <property type="match status" value="1"/>
</dbReference>
<dbReference type="Proteomes" id="UP000095256">
    <property type="component" value="Unassembled WGS sequence"/>
</dbReference>
<dbReference type="GO" id="GO:0016758">
    <property type="term" value="F:hexosyltransferase activity"/>
    <property type="evidence" value="ECO:0007669"/>
    <property type="project" value="UniProtKB-ARBA"/>
</dbReference>
<keyword evidence="3" id="KW-1185">Reference proteome</keyword>
<dbReference type="CDD" id="cd04196">
    <property type="entry name" value="GT_2_like_d"/>
    <property type="match status" value="1"/>
</dbReference>
<dbReference type="Gene3D" id="3.90.550.10">
    <property type="entry name" value="Spore Coat Polysaccharide Biosynthesis Protein SpsA, Chain A"/>
    <property type="match status" value="1"/>
</dbReference>
<keyword evidence="2" id="KW-0808">Transferase</keyword>
<reference evidence="2 3" key="1">
    <citation type="submission" date="2016-09" db="EMBL/GenBank/DDBJ databases">
        <authorList>
            <person name="Capua I."/>
            <person name="De Benedictis P."/>
            <person name="Joannis T."/>
            <person name="Lombin L.H."/>
            <person name="Cattoli G."/>
        </authorList>
    </citation>
    <scope>NUCLEOTIDE SEQUENCE [LARGE SCALE GENOMIC DNA]</scope>
    <source>
        <strain evidence="2 3">LMG 25899</strain>
    </source>
</reference>
<feature type="domain" description="Glycosyltransferase 2-like" evidence="1">
    <location>
        <begin position="3"/>
        <end position="148"/>
    </location>
</feature>
<sequence length="239" mass="27071">MISVCIATYNGALYIEEQLESILPQLGQEDELILSDDGSTDETLSILKKYQQKDSRVKLFNGPGKGVVANFNYAISKSSGEIIFLADQDDVWLPEKVLTIMVFFAEHPKVELVISDLTIVNEKLEIIEPSYFSFRGVKLGFLRNLIRNSYIGAGMAFKSTLKKDALPIPAKVPMHDMWLGLIADVQKKSAIVSRTLTLYRRHEFNASQIKTKASLYQMLKWRVSISKALFRRLILKKGH</sequence>
<gene>
    <name evidence="2" type="ORF">BCR26_03410</name>
</gene>
<evidence type="ECO:0000313" key="2">
    <source>
        <dbReference type="EMBL" id="OEH81817.1"/>
    </source>
</evidence>
<comment type="caution">
    <text evidence="2">The sequence shown here is derived from an EMBL/GenBank/DDBJ whole genome shotgun (WGS) entry which is preliminary data.</text>
</comment>
<dbReference type="InterPro" id="IPR029044">
    <property type="entry name" value="Nucleotide-diphossugar_trans"/>
</dbReference>
<name>A0A1E5KV98_9ENTE</name>